<keyword evidence="2" id="KW-1133">Transmembrane helix</keyword>
<dbReference type="GeneID" id="77467015"/>
<dbReference type="Pfam" id="PF01478">
    <property type="entry name" value="Peptidase_A24"/>
    <property type="match status" value="1"/>
</dbReference>
<proteinExistence type="inferred from homology"/>
<accession>A0ABN5JEV6</accession>
<evidence type="ECO:0000256" key="2">
    <source>
        <dbReference type="SAM" id="Phobius"/>
    </source>
</evidence>
<dbReference type="Proteomes" id="UP000241238">
    <property type="component" value="Chromosome"/>
</dbReference>
<evidence type="ECO:0000259" key="3">
    <source>
        <dbReference type="Pfam" id="PF01478"/>
    </source>
</evidence>
<name>A0ABN5JEV6_FUSVA</name>
<dbReference type="RefSeq" id="WP_005948980.1">
    <property type="nucleotide sequence ID" value="NZ_CP028103.1"/>
</dbReference>
<gene>
    <name evidence="4" type="ORF">C4N18_03355</name>
</gene>
<evidence type="ECO:0000256" key="1">
    <source>
        <dbReference type="ARBA" id="ARBA00005801"/>
    </source>
</evidence>
<keyword evidence="2" id="KW-0472">Membrane</keyword>
<evidence type="ECO:0000313" key="5">
    <source>
        <dbReference type="Proteomes" id="UP000241238"/>
    </source>
</evidence>
<evidence type="ECO:0000313" key="4">
    <source>
        <dbReference type="EMBL" id="AVQ30312.1"/>
    </source>
</evidence>
<dbReference type="PANTHER" id="PTHR30487">
    <property type="entry name" value="TYPE 4 PREPILIN-LIKE PROTEINS LEADER PEPTIDE-PROCESSING ENZYME"/>
    <property type="match status" value="1"/>
</dbReference>
<protein>
    <submittedName>
        <fullName evidence="4">Prepilin peptidase</fullName>
    </submittedName>
</protein>
<feature type="domain" description="Prepilin type IV endopeptidase peptidase" evidence="3">
    <location>
        <begin position="8"/>
        <end position="120"/>
    </location>
</feature>
<keyword evidence="5" id="KW-1185">Reference proteome</keyword>
<dbReference type="InterPro" id="IPR000045">
    <property type="entry name" value="Prepilin_IV_endopep_pep"/>
</dbReference>
<organism evidence="4 5">
    <name type="scientific">Fusobacterium varium ATCC 27725</name>
    <dbReference type="NCBI Taxonomy" id="469618"/>
    <lineage>
        <taxon>Bacteria</taxon>
        <taxon>Fusobacteriati</taxon>
        <taxon>Fusobacteriota</taxon>
        <taxon>Fusobacteriia</taxon>
        <taxon>Fusobacteriales</taxon>
        <taxon>Fusobacteriaceae</taxon>
        <taxon>Fusobacterium</taxon>
    </lineage>
</organism>
<feature type="transmembrane region" description="Helical" evidence="2">
    <location>
        <begin position="28"/>
        <end position="44"/>
    </location>
</feature>
<dbReference type="Gene3D" id="1.20.120.1220">
    <property type="match status" value="1"/>
</dbReference>
<keyword evidence="2" id="KW-0812">Transmembrane</keyword>
<dbReference type="InterPro" id="IPR050882">
    <property type="entry name" value="Prepilin_peptidase/N-MTase"/>
</dbReference>
<feature type="transmembrane region" description="Helical" evidence="2">
    <location>
        <begin position="129"/>
        <end position="147"/>
    </location>
</feature>
<sequence>MGNLFLVFLLIVSFIIFVIDIKKLYIPNTINIIFFVMAVCYRGFDLYKIENGILGAGVYTLPLLFFYGYGSDLAQKEIMGFGDIKLMIGIGYVLGYSDFYTIYIYYLETFVIAALFGIVYIVKKKTVRGEIAFSPFLLFSFYCILFMERV</sequence>
<feature type="transmembrane region" description="Helical" evidence="2">
    <location>
        <begin position="51"/>
        <end position="69"/>
    </location>
</feature>
<dbReference type="EMBL" id="CP028103">
    <property type="protein sequence ID" value="AVQ30312.1"/>
    <property type="molecule type" value="Genomic_DNA"/>
</dbReference>
<reference evidence="5" key="1">
    <citation type="journal article" date="2018" name="MSphere">
        <title>Fusobacterium Genomics Using MinION and Illumina Sequencing Enables Genome Completion and Correction.</title>
        <authorList>
            <person name="Todd S.M."/>
            <person name="Settlage R.E."/>
            <person name="Lahmers K.K."/>
            <person name="Slade D.J."/>
        </authorList>
    </citation>
    <scope>NUCLEOTIDE SEQUENCE [LARGE SCALE GENOMIC DNA]</scope>
    <source>
        <strain evidence="5">ATCC 27725</strain>
    </source>
</reference>
<feature type="transmembrane region" description="Helical" evidence="2">
    <location>
        <begin position="102"/>
        <end position="122"/>
    </location>
</feature>
<dbReference type="PANTHER" id="PTHR30487:SF0">
    <property type="entry name" value="PREPILIN LEADER PEPTIDASE_N-METHYLTRANSFERASE-RELATED"/>
    <property type="match status" value="1"/>
</dbReference>
<comment type="similarity">
    <text evidence="1">Belongs to the peptidase A24 family.</text>
</comment>